<feature type="region of interest" description="Disordered" evidence="1">
    <location>
        <begin position="131"/>
        <end position="158"/>
    </location>
</feature>
<dbReference type="OrthoDB" id="26872at2"/>
<dbReference type="AlphaFoldDB" id="A0A4R9A9A2"/>
<comment type="caution">
    <text evidence="4">The sequence shown here is derived from an EMBL/GenBank/DDBJ whole genome shotgun (WGS) entry which is preliminary data.</text>
</comment>
<sequence>MTETDAPHPVATAAHPHRGVRRVTLLVALLLTAVIVGAAAFSIGRLSTLVDPNPSSTSAEAGFARDMQTHHNQGVELALIIRDGTDDEAVRRLAYDITVTQGQQSGQMYAWLVLWELSQAGPEPSMTWMTRPAPTDSDADSSHAHDTEHVAGEPMPGLATSEQIASLTAASGAQAEREFLTLMIAHHQGAVEMAEAVLDRSDNSTVRAFANAVVMSQKSEIDLMTGMLEARS</sequence>
<dbReference type="EMBL" id="SOHE01000016">
    <property type="protein sequence ID" value="TFD54536.1"/>
    <property type="molecule type" value="Genomic_DNA"/>
</dbReference>
<evidence type="ECO:0000259" key="3">
    <source>
        <dbReference type="Pfam" id="PF03713"/>
    </source>
</evidence>
<evidence type="ECO:0000313" key="5">
    <source>
        <dbReference type="Proteomes" id="UP000297447"/>
    </source>
</evidence>
<organism evidence="4 5">
    <name type="scientific">Cryobacterium frigoriphilum</name>
    <dbReference type="NCBI Taxonomy" id="1259150"/>
    <lineage>
        <taxon>Bacteria</taxon>
        <taxon>Bacillati</taxon>
        <taxon>Actinomycetota</taxon>
        <taxon>Actinomycetes</taxon>
        <taxon>Micrococcales</taxon>
        <taxon>Microbacteriaceae</taxon>
        <taxon>Cryobacterium</taxon>
    </lineage>
</organism>
<gene>
    <name evidence="4" type="ORF">E3T55_03725</name>
</gene>
<dbReference type="PANTHER" id="PTHR36933:SF1">
    <property type="entry name" value="SLL0788 PROTEIN"/>
    <property type="match status" value="1"/>
</dbReference>
<dbReference type="Gene3D" id="1.20.1260.10">
    <property type="match status" value="1"/>
</dbReference>
<proteinExistence type="predicted"/>
<keyword evidence="2" id="KW-0812">Transmembrane</keyword>
<keyword evidence="2" id="KW-0472">Membrane</keyword>
<feature type="domain" description="DUF305" evidence="3">
    <location>
        <begin position="60"/>
        <end position="228"/>
    </location>
</feature>
<dbReference type="InterPro" id="IPR005183">
    <property type="entry name" value="DUF305_CopM-like"/>
</dbReference>
<dbReference type="Proteomes" id="UP000297447">
    <property type="component" value="Unassembled WGS sequence"/>
</dbReference>
<keyword evidence="2" id="KW-1133">Transmembrane helix</keyword>
<dbReference type="Pfam" id="PF03713">
    <property type="entry name" value="DUF305"/>
    <property type="match status" value="1"/>
</dbReference>
<dbReference type="PANTHER" id="PTHR36933">
    <property type="entry name" value="SLL0788 PROTEIN"/>
    <property type="match status" value="1"/>
</dbReference>
<dbReference type="RefSeq" id="WP_134518210.1">
    <property type="nucleotide sequence ID" value="NZ_SOHE01000016.1"/>
</dbReference>
<evidence type="ECO:0000313" key="4">
    <source>
        <dbReference type="EMBL" id="TFD54536.1"/>
    </source>
</evidence>
<reference evidence="4 5" key="1">
    <citation type="submission" date="2019-03" db="EMBL/GenBank/DDBJ databases">
        <title>Genomics of glacier-inhabiting Cryobacterium strains.</title>
        <authorList>
            <person name="Liu Q."/>
            <person name="Xin Y.-H."/>
        </authorList>
    </citation>
    <scope>NUCLEOTIDE SEQUENCE [LARGE SCALE GENOMIC DNA]</scope>
    <source>
        <strain evidence="4 5">Hh14</strain>
    </source>
</reference>
<name>A0A4R9A9A2_9MICO</name>
<evidence type="ECO:0000256" key="1">
    <source>
        <dbReference type="SAM" id="MobiDB-lite"/>
    </source>
</evidence>
<dbReference type="InterPro" id="IPR012347">
    <property type="entry name" value="Ferritin-like"/>
</dbReference>
<keyword evidence="5" id="KW-1185">Reference proteome</keyword>
<feature type="transmembrane region" description="Helical" evidence="2">
    <location>
        <begin position="23"/>
        <end position="44"/>
    </location>
</feature>
<feature type="compositionally biased region" description="Basic and acidic residues" evidence="1">
    <location>
        <begin position="140"/>
        <end position="151"/>
    </location>
</feature>
<protein>
    <submittedName>
        <fullName evidence="4">DUF305 domain-containing protein</fullName>
    </submittedName>
</protein>
<accession>A0A4R9A9A2</accession>
<evidence type="ECO:0000256" key="2">
    <source>
        <dbReference type="SAM" id="Phobius"/>
    </source>
</evidence>